<evidence type="ECO:0000313" key="3">
    <source>
        <dbReference type="Proteomes" id="UP001138661"/>
    </source>
</evidence>
<keyword evidence="1" id="KW-0472">Membrane</keyword>
<name>A0A9X1FSM0_9RHOB</name>
<protein>
    <submittedName>
        <fullName evidence="2">LPS export ABC transporter periplasmic protein LptC</fullName>
    </submittedName>
</protein>
<keyword evidence="1" id="KW-0812">Transmembrane</keyword>
<organism evidence="2 3">
    <name type="scientific">Roseobacter insulae</name>
    <dbReference type="NCBI Taxonomy" id="2859783"/>
    <lineage>
        <taxon>Bacteria</taxon>
        <taxon>Pseudomonadati</taxon>
        <taxon>Pseudomonadota</taxon>
        <taxon>Alphaproteobacteria</taxon>
        <taxon>Rhodobacterales</taxon>
        <taxon>Roseobacteraceae</taxon>
        <taxon>Roseobacter</taxon>
    </lineage>
</organism>
<feature type="transmembrane region" description="Helical" evidence="1">
    <location>
        <begin position="12"/>
        <end position="32"/>
    </location>
</feature>
<comment type="caution">
    <text evidence="2">The sequence shown here is derived from an EMBL/GenBank/DDBJ whole genome shotgun (WGS) entry which is preliminary data.</text>
</comment>
<dbReference type="Pfam" id="PF06835">
    <property type="entry name" value="LptC"/>
    <property type="match status" value="1"/>
</dbReference>
<dbReference type="Proteomes" id="UP001138661">
    <property type="component" value="Unassembled WGS sequence"/>
</dbReference>
<reference evidence="2" key="1">
    <citation type="submission" date="2021-07" db="EMBL/GenBank/DDBJ databases">
        <title>Roseobacter insulae sp. nov., isolated from a tidal flat.</title>
        <authorList>
            <person name="Park S."/>
            <person name="Yoon J.-H."/>
        </authorList>
    </citation>
    <scope>NUCLEOTIDE SEQUENCE</scope>
    <source>
        <strain evidence="2">YSTF-M11</strain>
    </source>
</reference>
<dbReference type="AlphaFoldDB" id="A0A9X1FSM0"/>
<proteinExistence type="predicted"/>
<keyword evidence="1" id="KW-1133">Transmembrane helix</keyword>
<sequence>MQGDRYSRMVAWLKVALPLAALGLLSTLFLLARVVDPTSSIPFADTEVQDRLLNQKVSGPYYSGTTANGDLIAFVAETASSPNSMAGPTTAKDVFVKVDMANGTRLTVTSKEATIDLANDTSDLTGNVVITTSQGYQITSEALTARISALDIRSPDTVLATTPGGDLIAGQMHLMSPEPNAPAQLFFTNGVKLIYQPKQVKD</sequence>
<evidence type="ECO:0000256" key="1">
    <source>
        <dbReference type="SAM" id="Phobius"/>
    </source>
</evidence>
<evidence type="ECO:0000313" key="2">
    <source>
        <dbReference type="EMBL" id="MBW4706841.1"/>
    </source>
</evidence>
<keyword evidence="3" id="KW-1185">Reference proteome</keyword>
<dbReference type="EMBL" id="JAHXDN010000001">
    <property type="protein sequence ID" value="MBW4706841.1"/>
    <property type="molecule type" value="Genomic_DNA"/>
</dbReference>
<accession>A0A9X1FSM0</accession>
<gene>
    <name evidence="2" type="ORF">KX928_03475</name>
</gene>
<dbReference type="InterPro" id="IPR010664">
    <property type="entry name" value="LipoPS_assembly_LptC-rel"/>
</dbReference>